<sequence>MPKPAAGPDDLGVLMSDITLAETSIRTPRGDTVLAVSGPICGRVSVRYDPYVLEAPTGGGWQLYINYAPTVRLEDGTINRKMIYLDGSDGSQRGKYSGAARIWAELDRYDSYHIQGNIYFVEYRRHGSVETAPMRSHASLERLAEAVLSYWHTPQRLHIAKLAHARTCIAAIRRQITSQTESLRVASEYLEQLEQIQH</sequence>
<evidence type="ECO:0000313" key="1">
    <source>
        <dbReference type="EMBL" id="KZM68102.1"/>
    </source>
</evidence>
<comment type="caution">
    <text evidence="1">The sequence shown here is derived from an EMBL/GenBank/DDBJ whole genome shotgun (WGS) entry which is preliminary data.</text>
</comment>
<evidence type="ECO:0000313" key="2">
    <source>
        <dbReference type="Proteomes" id="UP000076512"/>
    </source>
</evidence>
<dbReference type="AlphaFoldDB" id="A0A164H0J2"/>
<dbReference type="EMBL" id="LWGR01000021">
    <property type="protein sequence ID" value="KZM68102.1"/>
    <property type="molecule type" value="Genomic_DNA"/>
</dbReference>
<reference evidence="1 2" key="1">
    <citation type="submission" date="2016-04" db="EMBL/GenBank/DDBJ databases">
        <authorList>
            <person name="Evans L.H."/>
            <person name="Alamgir A."/>
            <person name="Owens N."/>
            <person name="Weber N.D."/>
            <person name="Virtaneva K."/>
            <person name="Barbian K."/>
            <person name="Babar A."/>
            <person name="Rosenke K."/>
        </authorList>
    </citation>
    <scope>NUCLEOTIDE SEQUENCE [LARGE SCALE GENOMIC DNA]</scope>
    <source>
        <strain evidence="1 2">IFM 0406</strain>
    </source>
</reference>
<proteinExistence type="predicted"/>
<accession>A0A164H0J2</accession>
<protein>
    <submittedName>
        <fullName evidence="1">Uncharacterized protein</fullName>
    </submittedName>
</protein>
<name>A0A164H0J2_9NOCA</name>
<organism evidence="1 2">
    <name type="scientific">Nocardia terpenica</name>
    <dbReference type="NCBI Taxonomy" id="455432"/>
    <lineage>
        <taxon>Bacteria</taxon>
        <taxon>Bacillati</taxon>
        <taxon>Actinomycetota</taxon>
        <taxon>Actinomycetes</taxon>
        <taxon>Mycobacteriales</taxon>
        <taxon>Nocardiaceae</taxon>
        <taxon>Nocardia</taxon>
    </lineage>
</organism>
<dbReference type="Proteomes" id="UP000076512">
    <property type="component" value="Unassembled WGS sequence"/>
</dbReference>
<keyword evidence="2" id="KW-1185">Reference proteome</keyword>
<gene>
    <name evidence="1" type="ORF">AWN90_09175</name>
</gene>